<reference evidence="1" key="1">
    <citation type="submission" date="2021-01" db="EMBL/GenBank/DDBJ databases">
        <authorList>
            <person name="Corre E."/>
            <person name="Pelletier E."/>
            <person name="Niang G."/>
            <person name="Scheremetjew M."/>
            <person name="Finn R."/>
            <person name="Kale V."/>
            <person name="Holt S."/>
            <person name="Cochrane G."/>
            <person name="Meng A."/>
            <person name="Brown T."/>
            <person name="Cohen L."/>
        </authorList>
    </citation>
    <scope>NUCLEOTIDE SEQUENCE</scope>
    <source>
        <strain evidence="1">CCMP125</strain>
    </source>
</reference>
<dbReference type="AlphaFoldDB" id="A0A7S2V8C0"/>
<dbReference type="EMBL" id="HBHT01002154">
    <property type="protein sequence ID" value="CAD9942421.1"/>
    <property type="molecule type" value="Transcribed_RNA"/>
</dbReference>
<gene>
    <name evidence="1" type="ORF">APAL1065_LOCUS1413</name>
</gene>
<evidence type="ECO:0000313" key="1">
    <source>
        <dbReference type="EMBL" id="CAD9942421.1"/>
    </source>
</evidence>
<proteinExistence type="predicted"/>
<accession>A0A7S2V8C0</accession>
<sequence length="188" mass="20974">MLLKASDTQGPHQRYLQVASDKRQLFWDLFNGIDTCKSQSALWDQAGNRPTLTKTHYIVLPIWWDGEDTSDTMDPSFLQTGLTQIQQYYSEMSFGKHSLTFEIWDQTTLAGVTPTNADFDNSEAAGKALVTNAGKVQFQDYTSILLVYNVAQTGPFSGAGGWAGVNGDFAWTTYFGDSIRSTFEVVRQ</sequence>
<organism evidence="1">
    <name type="scientific">Entomoneis paludosa</name>
    <dbReference type="NCBI Taxonomy" id="265537"/>
    <lineage>
        <taxon>Eukaryota</taxon>
        <taxon>Sar</taxon>
        <taxon>Stramenopiles</taxon>
        <taxon>Ochrophyta</taxon>
        <taxon>Bacillariophyta</taxon>
        <taxon>Bacillariophyceae</taxon>
        <taxon>Bacillariophycidae</taxon>
        <taxon>Entomoneidaceae</taxon>
        <taxon>Entomoneis</taxon>
    </lineage>
</organism>
<protein>
    <submittedName>
        <fullName evidence="1">Uncharacterized protein</fullName>
    </submittedName>
</protein>
<name>A0A7S2V8C0_9STRA</name>